<sequence length="194" mass="21798">MATIYDKPLLQIDKDRVVTHVQVSTSGTVSTVIDCPNIFHWQYYLILAPRTITDTNASNSQSILLDMIPANPPTGCLMIASMQSPGTTSPIKAEIEFATIGSPRVGQFIDLFKVKGMDRYTFDDTGSGCLWWLFTGLGYLEQESLVETGATESLHKFHQEQISLHPGRHPVPMRKGKFYWSAVFVYTFHTHIEI</sequence>
<feature type="domain" description="DUF7770" evidence="1">
    <location>
        <begin position="24"/>
        <end position="179"/>
    </location>
</feature>
<protein>
    <recommendedName>
        <fullName evidence="1">DUF7770 domain-containing protein</fullName>
    </recommendedName>
</protein>
<dbReference type="InterPro" id="IPR056672">
    <property type="entry name" value="DUF7770"/>
</dbReference>
<dbReference type="Pfam" id="PF24968">
    <property type="entry name" value="DUF7770"/>
    <property type="match status" value="1"/>
</dbReference>
<proteinExistence type="predicted"/>
<comment type="caution">
    <text evidence="2">The sequence shown here is derived from an EMBL/GenBank/DDBJ whole genome shotgun (WGS) entry which is preliminary data.</text>
</comment>
<dbReference type="Proteomes" id="UP001212997">
    <property type="component" value="Unassembled WGS sequence"/>
</dbReference>
<evidence type="ECO:0000259" key="1">
    <source>
        <dbReference type="Pfam" id="PF24968"/>
    </source>
</evidence>
<dbReference type="AlphaFoldDB" id="A0AAD5YIZ9"/>
<accession>A0AAD5YIZ9</accession>
<name>A0AAD5YIZ9_9APHY</name>
<organism evidence="2 3">
    <name type="scientific">Meripilus lineatus</name>
    <dbReference type="NCBI Taxonomy" id="2056292"/>
    <lineage>
        <taxon>Eukaryota</taxon>
        <taxon>Fungi</taxon>
        <taxon>Dikarya</taxon>
        <taxon>Basidiomycota</taxon>
        <taxon>Agaricomycotina</taxon>
        <taxon>Agaricomycetes</taxon>
        <taxon>Polyporales</taxon>
        <taxon>Meripilaceae</taxon>
        <taxon>Meripilus</taxon>
    </lineage>
</organism>
<keyword evidence="3" id="KW-1185">Reference proteome</keyword>
<reference evidence="2" key="1">
    <citation type="submission" date="2022-07" db="EMBL/GenBank/DDBJ databases">
        <title>Genome Sequence of Physisporinus lineatus.</title>
        <authorList>
            <person name="Buettner E."/>
        </authorList>
    </citation>
    <scope>NUCLEOTIDE SEQUENCE</scope>
    <source>
        <strain evidence="2">VT162</strain>
    </source>
</reference>
<evidence type="ECO:0000313" key="2">
    <source>
        <dbReference type="EMBL" id="KAJ3484657.1"/>
    </source>
</evidence>
<gene>
    <name evidence="2" type="ORF">NLI96_g5495</name>
</gene>
<evidence type="ECO:0000313" key="3">
    <source>
        <dbReference type="Proteomes" id="UP001212997"/>
    </source>
</evidence>
<dbReference type="EMBL" id="JANAWD010000181">
    <property type="protein sequence ID" value="KAJ3484657.1"/>
    <property type="molecule type" value="Genomic_DNA"/>
</dbReference>